<dbReference type="RefSeq" id="WP_177011029.1">
    <property type="nucleotide sequence ID" value="NZ_JACARV010000080.1"/>
</dbReference>
<dbReference type="GO" id="GO:0005694">
    <property type="term" value="C:chromosome"/>
    <property type="evidence" value="ECO:0007669"/>
    <property type="project" value="TreeGrafter"/>
</dbReference>
<evidence type="ECO:0000313" key="2">
    <source>
        <dbReference type="EMBL" id="NWC83133.1"/>
    </source>
</evidence>
<dbReference type="InterPro" id="IPR036086">
    <property type="entry name" value="ParB/Sulfiredoxin_sf"/>
</dbReference>
<dbReference type="SUPFAM" id="SSF110849">
    <property type="entry name" value="ParB/Sulfiredoxin"/>
    <property type="match status" value="1"/>
</dbReference>
<dbReference type="SUPFAM" id="SSF109709">
    <property type="entry name" value="KorB DNA-binding domain-like"/>
    <property type="match status" value="1"/>
</dbReference>
<proteinExistence type="predicted"/>
<dbReference type="EMBL" id="JACARV010000080">
    <property type="protein sequence ID" value="NWC83133.1"/>
    <property type="molecule type" value="Genomic_DNA"/>
</dbReference>
<dbReference type="PANTHER" id="PTHR33375">
    <property type="entry name" value="CHROMOSOME-PARTITIONING PROTEIN PARB-RELATED"/>
    <property type="match status" value="1"/>
</dbReference>
<dbReference type="GO" id="GO:0007059">
    <property type="term" value="P:chromosome segregation"/>
    <property type="evidence" value="ECO:0007669"/>
    <property type="project" value="TreeGrafter"/>
</dbReference>
<dbReference type="PANTHER" id="PTHR33375:SF1">
    <property type="entry name" value="CHROMOSOME-PARTITIONING PROTEIN PARB-RELATED"/>
    <property type="match status" value="1"/>
</dbReference>
<organism evidence="2 3">
    <name type="scientific">Pseudomonas putida</name>
    <name type="common">Arthrobacter siderocapsulatus</name>
    <dbReference type="NCBI Taxonomy" id="303"/>
    <lineage>
        <taxon>Bacteria</taxon>
        <taxon>Pseudomonadati</taxon>
        <taxon>Pseudomonadota</taxon>
        <taxon>Gammaproteobacteria</taxon>
        <taxon>Pseudomonadales</taxon>
        <taxon>Pseudomonadaceae</taxon>
        <taxon>Pseudomonas</taxon>
    </lineage>
</organism>
<evidence type="ECO:0000256" key="1">
    <source>
        <dbReference type="SAM" id="MobiDB-lite"/>
    </source>
</evidence>
<reference evidence="2 3" key="1">
    <citation type="submission" date="2020-04" db="EMBL/GenBank/DDBJ databases">
        <title>Molecular characterization of pseudomonads from Agaricus bisporus reveal novel blotch 2 pathogens in Western Europe.</title>
        <authorList>
            <person name="Taparia T."/>
            <person name="Krijger M."/>
            <person name="Haynes E."/>
            <person name="Elpinstone J.G."/>
            <person name="Noble R."/>
            <person name="Van Der Wolf J."/>
        </authorList>
    </citation>
    <scope>NUCLEOTIDE SEQUENCE [LARGE SCALE GENOMIC DNA]</scope>
    <source>
        <strain evidence="2 3">P7765</strain>
    </source>
</reference>
<dbReference type="Proteomes" id="UP000542695">
    <property type="component" value="Unassembled WGS sequence"/>
</dbReference>
<feature type="compositionally biased region" description="Basic and acidic residues" evidence="1">
    <location>
        <begin position="318"/>
        <end position="328"/>
    </location>
</feature>
<evidence type="ECO:0000313" key="3">
    <source>
        <dbReference type="Proteomes" id="UP000542695"/>
    </source>
</evidence>
<dbReference type="InterPro" id="IPR050336">
    <property type="entry name" value="Chromosome_partition/occlusion"/>
</dbReference>
<name>A0A7Y8D550_PSEPU</name>
<gene>
    <name evidence="2" type="ORF">HX798_22995</name>
</gene>
<dbReference type="AlphaFoldDB" id="A0A7Y8D550"/>
<dbReference type="Gene3D" id="1.10.10.2830">
    <property type="match status" value="1"/>
</dbReference>
<comment type="caution">
    <text evidence="2">The sequence shown here is derived from an EMBL/GenBank/DDBJ whole genome shotgun (WGS) entry which is preliminary data.</text>
</comment>
<sequence>MSQQEITLDQSAIPSAEFNFDLLLGGIKNAMKGITSRDLYMINVTDLEKLQILDGLNVRIKDAALDEHIRSLADKMKAEGFKSSKPLEVVVLEEGGVDRLVVTDGHCRLTAVKIALAEGATIKQVPCVTLPSKGTSLQDLIAGLVTSNSGKPLTTYETALVCKRLFNYGWEEAQIAKRLGIGVKHVNMLLELISAPLSIVTMVQNGEVSATFAVETLRKHRDGAATILREGLSKAKADGKTRVTKGYLPGAALSKLVKRQADTLYKAAKSISEDPGYSALSEKTRTTLDKLLADINEREKALDAKLQKAAAAAETEAEQERQKEESEA</sequence>
<feature type="region of interest" description="Disordered" evidence="1">
    <location>
        <begin position="306"/>
        <end position="328"/>
    </location>
</feature>
<accession>A0A7Y8D550</accession>
<protein>
    <recommendedName>
        <fullName evidence="4">ParB/Sulfiredoxin domain-containing protein</fullName>
    </recommendedName>
</protein>
<evidence type="ECO:0008006" key="4">
    <source>
        <dbReference type="Google" id="ProtNLM"/>
    </source>
</evidence>